<accession>A0A835ZH34</accession>
<comment type="similarity">
    <text evidence="2">Belongs to the COX16 family.</text>
</comment>
<dbReference type="GO" id="GO:0005743">
    <property type="term" value="C:mitochondrial inner membrane"/>
    <property type="evidence" value="ECO:0007669"/>
    <property type="project" value="UniProtKB-SubCell"/>
</dbReference>
<gene>
    <name evidence="9" type="ORF">JKP88DRAFT_230436</name>
</gene>
<comment type="caution">
    <text evidence="9">The sequence shown here is derived from an EMBL/GenBank/DDBJ whole genome shotgun (WGS) entry which is preliminary data.</text>
</comment>
<evidence type="ECO:0000256" key="3">
    <source>
        <dbReference type="ARBA" id="ARBA00022692"/>
    </source>
</evidence>
<keyword evidence="5 8" id="KW-1133">Transmembrane helix</keyword>
<keyword evidence="6" id="KW-0496">Mitochondrion</keyword>
<dbReference type="OrthoDB" id="5516033at2759"/>
<dbReference type="Pfam" id="PF14138">
    <property type="entry name" value="COX16"/>
    <property type="match status" value="1"/>
</dbReference>
<keyword evidence="7 8" id="KW-0472">Membrane</keyword>
<evidence type="ECO:0000256" key="5">
    <source>
        <dbReference type="ARBA" id="ARBA00022989"/>
    </source>
</evidence>
<dbReference type="EMBL" id="JAFCMP010000010">
    <property type="protein sequence ID" value="KAG5192089.1"/>
    <property type="molecule type" value="Genomic_DNA"/>
</dbReference>
<name>A0A835ZH34_9STRA</name>
<protein>
    <recommendedName>
        <fullName evidence="11">Cytochrome c oxidase assembly protein COX16 homolog, mitochondrial</fullName>
    </recommendedName>
</protein>
<evidence type="ECO:0000256" key="7">
    <source>
        <dbReference type="ARBA" id="ARBA00023136"/>
    </source>
</evidence>
<comment type="subcellular location">
    <subcellularLocation>
        <location evidence="1">Mitochondrion inner membrane</location>
        <topology evidence="1">Single-pass membrane protein</topology>
    </subcellularLocation>
</comment>
<feature type="transmembrane region" description="Helical" evidence="8">
    <location>
        <begin position="12"/>
        <end position="35"/>
    </location>
</feature>
<evidence type="ECO:0000256" key="6">
    <source>
        <dbReference type="ARBA" id="ARBA00023128"/>
    </source>
</evidence>
<dbReference type="Proteomes" id="UP000664859">
    <property type="component" value="Unassembled WGS sequence"/>
</dbReference>
<dbReference type="AlphaFoldDB" id="A0A835ZH34"/>
<evidence type="ECO:0008006" key="11">
    <source>
        <dbReference type="Google" id="ProtNLM"/>
    </source>
</evidence>
<evidence type="ECO:0000256" key="4">
    <source>
        <dbReference type="ARBA" id="ARBA00022792"/>
    </source>
</evidence>
<feature type="non-terminal residue" evidence="9">
    <location>
        <position position="87"/>
    </location>
</feature>
<evidence type="ECO:0000256" key="2">
    <source>
        <dbReference type="ARBA" id="ARBA00008370"/>
    </source>
</evidence>
<dbReference type="InterPro" id="IPR020164">
    <property type="entry name" value="Cyt_c_Oxase_assmbl_COX16"/>
</dbReference>
<evidence type="ECO:0000313" key="10">
    <source>
        <dbReference type="Proteomes" id="UP000664859"/>
    </source>
</evidence>
<keyword evidence="10" id="KW-1185">Reference proteome</keyword>
<organism evidence="9 10">
    <name type="scientific">Tribonema minus</name>
    <dbReference type="NCBI Taxonomy" id="303371"/>
    <lineage>
        <taxon>Eukaryota</taxon>
        <taxon>Sar</taxon>
        <taxon>Stramenopiles</taxon>
        <taxon>Ochrophyta</taxon>
        <taxon>PX clade</taxon>
        <taxon>Xanthophyceae</taxon>
        <taxon>Tribonematales</taxon>
        <taxon>Tribonemataceae</taxon>
        <taxon>Tribonema</taxon>
    </lineage>
</organism>
<keyword evidence="3 8" id="KW-0812">Transmembrane</keyword>
<keyword evidence="4" id="KW-0999">Mitochondrion inner membrane</keyword>
<proteinExistence type="inferred from homology"/>
<sequence>MSRRGGGSNNLFLRAGLPFIVFVAGGSLFLSYVVTGHVETRDRKRQSQSLRQFDLQEEHRKLQQQFASGEDFKIVRIPRPGEKGDAT</sequence>
<reference evidence="9" key="1">
    <citation type="submission" date="2021-02" db="EMBL/GenBank/DDBJ databases">
        <title>First Annotated Genome of the Yellow-green Alga Tribonema minus.</title>
        <authorList>
            <person name="Mahan K.M."/>
        </authorList>
    </citation>
    <scope>NUCLEOTIDE SEQUENCE</scope>
    <source>
        <strain evidence="9">UTEX B ZZ1240</strain>
    </source>
</reference>
<evidence type="ECO:0000313" key="9">
    <source>
        <dbReference type="EMBL" id="KAG5192089.1"/>
    </source>
</evidence>
<evidence type="ECO:0000256" key="8">
    <source>
        <dbReference type="SAM" id="Phobius"/>
    </source>
</evidence>
<evidence type="ECO:0000256" key="1">
    <source>
        <dbReference type="ARBA" id="ARBA00004434"/>
    </source>
</evidence>